<dbReference type="InterPro" id="IPR002110">
    <property type="entry name" value="Ankyrin_rpt"/>
</dbReference>
<feature type="region of interest" description="Disordered" evidence="2">
    <location>
        <begin position="223"/>
        <end position="251"/>
    </location>
</feature>
<sequence>MGAAWSPASQDCCSGGVWAPFLRERPPGSRPSAKEASAGGLSPLEQAVAEVWCRVLGLPNGSIRDASQVSFVELGGESLLALRAAAGTRHLLCSDGDDSDSSEESPEPSGVSESPLRKAVAPQFGHLAGAFAVPALLVAPSLAAYCERLQSFGYQAPLATSDAHDASAAASGNSSEEQGWPAVRAACCSRDAGAAAKLAALLDAAAPREAALWCGAGPRAVGSGGSGGGSNNNNNYSNNNDQGSGNRSSSSAAAAGRFTALHAAARAGAVECVQLLLQRKARVTVTEGGAAMTPLHYAAMGSSSECLQLLLQAKAPLTVRDARGQSLIHAAARTGATQCLCLLLERLAQGNGGNVRALKSSEGTRGLLEWTDRWARSAVHWATLNGHAEALRLLLAAKASAAPRPITAHQMAKRTHLTQEQPLTLALRVHGPSSEVTQLLRDATAEMEESAVSQKAAAVIADFAGDSEYVLTLSQGTLDRLALWELRERLSEKTSAVQRVQCRIFFRSSSSPASLAALKSAEKVCAVVLRADGAELAEAVQEAAASQGGSCEAAIAKWISEVTRWPAVVDLWWKFSGCLSDAEAADKGAAREPLTFKITCRRSGTRFAKVSTQSLAVAAATAIGAARGWRPQVRRPDLEVRILISDSDLLVDVPLLVQGSVRTGGGQLVSAGMAAPVAWALARSAELRAGERVLDPMCGKAVILVEAALSIQPCCHFLGFDLDTEQLAGARSNAKLALASGARMDLLQGDACHLPLPDGSVDAIICDIPFGRQHGTIEECRGGLYKALLLEFDRVVTREKSGRMVLISSLEQEPWVLEAAGLGQPLTEAIPKSGASPSDLKVRWTCKARRELKLGFLDAVILVLRRPDEADGKGGPVLPAKSNRLWWETTAGRGDWADLKVSERPPMQLARCREI</sequence>
<organism evidence="4 5">
    <name type="scientific">Polarella glacialis</name>
    <name type="common">Dinoflagellate</name>
    <dbReference type="NCBI Taxonomy" id="89957"/>
    <lineage>
        <taxon>Eukaryota</taxon>
        <taxon>Sar</taxon>
        <taxon>Alveolata</taxon>
        <taxon>Dinophyceae</taxon>
        <taxon>Suessiales</taxon>
        <taxon>Suessiaceae</taxon>
        <taxon>Polarella</taxon>
    </lineage>
</organism>
<dbReference type="PROSITE" id="PS50297">
    <property type="entry name" value="ANK_REP_REGION"/>
    <property type="match status" value="2"/>
</dbReference>
<dbReference type="PANTHER" id="PTHR14911">
    <property type="entry name" value="THUMP DOMAIN-CONTAINING"/>
    <property type="match status" value="1"/>
</dbReference>
<dbReference type="Gene3D" id="1.25.40.20">
    <property type="entry name" value="Ankyrin repeat-containing domain"/>
    <property type="match status" value="2"/>
</dbReference>
<feature type="domain" description="Ribosomal RNA large subunit methyltransferase K/L-like methyltransferase" evidence="3">
    <location>
        <begin position="670"/>
        <end position="809"/>
    </location>
</feature>
<dbReference type="PROSITE" id="PS50088">
    <property type="entry name" value="ANK_REPEAT"/>
    <property type="match status" value="2"/>
</dbReference>
<dbReference type="GO" id="GO:0016423">
    <property type="term" value="F:tRNA (guanine) methyltransferase activity"/>
    <property type="evidence" value="ECO:0007669"/>
    <property type="project" value="TreeGrafter"/>
</dbReference>
<dbReference type="Gene3D" id="1.10.1200.10">
    <property type="entry name" value="ACP-like"/>
    <property type="match status" value="1"/>
</dbReference>
<dbReference type="SUPFAM" id="SSF48403">
    <property type="entry name" value="Ankyrin repeat"/>
    <property type="match status" value="1"/>
</dbReference>
<dbReference type="Pfam" id="PF12796">
    <property type="entry name" value="Ank_2"/>
    <property type="match status" value="1"/>
</dbReference>
<name>A0A813E2E5_POLGL</name>
<feature type="repeat" description="ANK" evidence="1">
    <location>
        <begin position="290"/>
        <end position="322"/>
    </location>
</feature>
<evidence type="ECO:0000256" key="2">
    <source>
        <dbReference type="SAM" id="MobiDB-lite"/>
    </source>
</evidence>
<reference evidence="4" key="1">
    <citation type="submission" date="2021-02" db="EMBL/GenBank/DDBJ databases">
        <authorList>
            <person name="Dougan E. K."/>
            <person name="Rhodes N."/>
            <person name="Thang M."/>
            <person name="Chan C."/>
        </authorList>
    </citation>
    <scope>NUCLEOTIDE SEQUENCE</scope>
</reference>
<keyword evidence="1" id="KW-0040">ANK repeat</keyword>
<feature type="region of interest" description="Disordered" evidence="2">
    <location>
        <begin position="93"/>
        <end position="116"/>
    </location>
</feature>
<proteinExistence type="predicted"/>
<dbReference type="InterPro" id="IPR036736">
    <property type="entry name" value="ACP-like_sf"/>
</dbReference>
<feature type="compositionally biased region" description="Low complexity" evidence="2">
    <location>
        <begin position="231"/>
        <end position="251"/>
    </location>
</feature>
<dbReference type="Pfam" id="PF01170">
    <property type="entry name" value="UPF0020"/>
    <property type="match status" value="1"/>
</dbReference>
<accession>A0A813E2E5</accession>
<dbReference type="OrthoDB" id="444466at2759"/>
<dbReference type="InterPro" id="IPR000241">
    <property type="entry name" value="RlmKL-like_Mtase"/>
</dbReference>
<dbReference type="SUPFAM" id="SSF143437">
    <property type="entry name" value="THUMP domain-like"/>
    <property type="match status" value="1"/>
</dbReference>
<dbReference type="CDD" id="cd02440">
    <property type="entry name" value="AdoMet_MTases"/>
    <property type="match status" value="1"/>
</dbReference>
<dbReference type="PANTHER" id="PTHR14911:SF1">
    <property type="entry name" value="THUMP DOMAIN-CONTAINING PROTEIN 2"/>
    <property type="match status" value="1"/>
</dbReference>
<dbReference type="GO" id="GO:0030488">
    <property type="term" value="P:tRNA methylation"/>
    <property type="evidence" value="ECO:0007669"/>
    <property type="project" value="TreeGrafter"/>
</dbReference>
<evidence type="ECO:0000256" key="1">
    <source>
        <dbReference type="PROSITE-ProRule" id="PRU00023"/>
    </source>
</evidence>
<protein>
    <recommendedName>
        <fullName evidence="3">Ribosomal RNA large subunit methyltransferase K/L-like methyltransferase domain-containing protein</fullName>
    </recommendedName>
</protein>
<evidence type="ECO:0000259" key="3">
    <source>
        <dbReference type="Pfam" id="PF01170"/>
    </source>
</evidence>
<gene>
    <name evidence="4" type="ORF">PGLA1383_LOCUS13111</name>
</gene>
<dbReference type="SUPFAM" id="SSF53335">
    <property type="entry name" value="S-adenosyl-L-methionine-dependent methyltransferases"/>
    <property type="match status" value="1"/>
</dbReference>
<feature type="compositionally biased region" description="Acidic residues" evidence="2">
    <location>
        <begin position="95"/>
        <end position="106"/>
    </location>
</feature>
<evidence type="ECO:0000313" key="5">
    <source>
        <dbReference type="Proteomes" id="UP000654075"/>
    </source>
</evidence>
<dbReference type="SUPFAM" id="SSF47336">
    <property type="entry name" value="ACP-like"/>
    <property type="match status" value="1"/>
</dbReference>
<dbReference type="Gene3D" id="3.40.50.150">
    <property type="entry name" value="Vaccinia Virus protein VP39"/>
    <property type="match status" value="1"/>
</dbReference>
<dbReference type="InterPro" id="IPR029063">
    <property type="entry name" value="SAM-dependent_MTases_sf"/>
</dbReference>
<dbReference type="AlphaFoldDB" id="A0A813E2E5"/>
<dbReference type="SMART" id="SM00248">
    <property type="entry name" value="ANK"/>
    <property type="match status" value="4"/>
</dbReference>
<comment type="caution">
    <text evidence="4">The sequence shown here is derived from an EMBL/GenBank/DDBJ whole genome shotgun (WGS) entry which is preliminary data.</text>
</comment>
<dbReference type="GO" id="GO:0043527">
    <property type="term" value="C:tRNA methyltransferase complex"/>
    <property type="evidence" value="ECO:0007669"/>
    <property type="project" value="UniProtKB-ARBA"/>
</dbReference>
<feature type="repeat" description="ANK" evidence="1">
    <location>
        <begin position="256"/>
        <end position="288"/>
    </location>
</feature>
<evidence type="ECO:0000313" key="4">
    <source>
        <dbReference type="EMBL" id="CAE8594579.1"/>
    </source>
</evidence>
<keyword evidence="5" id="KW-1185">Reference proteome</keyword>
<dbReference type="EMBL" id="CAJNNV010007177">
    <property type="protein sequence ID" value="CAE8594579.1"/>
    <property type="molecule type" value="Genomic_DNA"/>
</dbReference>
<dbReference type="InterPro" id="IPR036770">
    <property type="entry name" value="Ankyrin_rpt-contain_sf"/>
</dbReference>
<dbReference type="Proteomes" id="UP000654075">
    <property type="component" value="Unassembled WGS sequence"/>
</dbReference>